<dbReference type="STRING" id="1499967.U27_00572"/>
<evidence type="ECO:0000256" key="3">
    <source>
        <dbReference type="ARBA" id="ARBA00022691"/>
    </source>
</evidence>
<feature type="binding site" evidence="5">
    <location>
        <position position="106"/>
    </location>
    <ligand>
        <name>S-adenosyl-L-methionine</name>
        <dbReference type="ChEBI" id="CHEBI:59789"/>
    </ligand>
</feature>
<dbReference type="Pfam" id="PF02590">
    <property type="entry name" value="SPOUT_MTase"/>
    <property type="match status" value="1"/>
</dbReference>
<comment type="catalytic activity">
    <reaction evidence="5">
        <text>pseudouridine(1915) in 23S rRNA + S-adenosyl-L-methionine = N(3)-methylpseudouridine(1915) in 23S rRNA + S-adenosyl-L-homocysteine + H(+)</text>
        <dbReference type="Rhea" id="RHEA:42752"/>
        <dbReference type="Rhea" id="RHEA-COMP:10221"/>
        <dbReference type="Rhea" id="RHEA-COMP:10222"/>
        <dbReference type="ChEBI" id="CHEBI:15378"/>
        <dbReference type="ChEBI" id="CHEBI:57856"/>
        <dbReference type="ChEBI" id="CHEBI:59789"/>
        <dbReference type="ChEBI" id="CHEBI:65314"/>
        <dbReference type="ChEBI" id="CHEBI:74486"/>
        <dbReference type="EC" id="2.1.1.177"/>
    </reaction>
</comment>
<keyword evidence="3 5" id="KW-0949">S-adenosyl-L-methionine</keyword>
<dbReference type="CDD" id="cd18081">
    <property type="entry name" value="RlmH-like"/>
    <property type="match status" value="1"/>
</dbReference>
<dbReference type="HAMAP" id="MF_00658">
    <property type="entry name" value="23SrRNA_methyltr_H"/>
    <property type="match status" value="1"/>
</dbReference>
<keyword evidence="5" id="KW-0698">rRNA processing</keyword>
<dbReference type="InterPro" id="IPR029026">
    <property type="entry name" value="tRNA_m1G_MTases_N"/>
</dbReference>
<dbReference type="Proteomes" id="UP000030661">
    <property type="component" value="Unassembled WGS sequence"/>
</dbReference>
<evidence type="ECO:0000313" key="6">
    <source>
        <dbReference type="EMBL" id="GAK60675.1"/>
    </source>
</evidence>
<evidence type="ECO:0000313" key="7">
    <source>
        <dbReference type="Proteomes" id="UP000030661"/>
    </source>
</evidence>
<reference evidence="6" key="1">
    <citation type="journal article" date="2015" name="PeerJ">
        <title>First genomic representation of candidate bacterial phylum KSB3 points to enhanced environmental sensing as a trigger of wastewater bulking.</title>
        <authorList>
            <person name="Sekiguchi Y."/>
            <person name="Ohashi A."/>
            <person name="Parks D.H."/>
            <person name="Yamauchi T."/>
            <person name="Tyson G.W."/>
            <person name="Hugenholtz P."/>
        </authorList>
    </citation>
    <scope>NUCLEOTIDE SEQUENCE [LARGE SCALE GENOMIC DNA]</scope>
</reference>
<dbReference type="HOGENOM" id="CLU_100552_0_0_0"/>
<feature type="binding site" evidence="5">
    <location>
        <position position="73"/>
    </location>
    <ligand>
        <name>S-adenosyl-L-methionine</name>
        <dbReference type="ChEBI" id="CHEBI:59789"/>
    </ligand>
</feature>
<keyword evidence="5" id="KW-0963">Cytoplasm</keyword>
<gene>
    <name evidence="5" type="primary">rlmH</name>
    <name evidence="6" type="ORF">U27_00572</name>
</gene>
<proteinExistence type="inferred from homology"/>
<dbReference type="SUPFAM" id="SSF75217">
    <property type="entry name" value="alpha/beta knot"/>
    <property type="match status" value="1"/>
</dbReference>
<dbReference type="GO" id="GO:0070038">
    <property type="term" value="F:rRNA (pseudouridine-N3-)-methyltransferase activity"/>
    <property type="evidence" value="ECO:0007669"/>
    <property type="project" value="UniProtKB-UniRule"/>
</dbReference>
<dbReference type="GO" id="GO:0005737">
    <property type="term" value="C:cytoplasm"/>
    <property type="evidence" value="ECO:0007669"/>
    <property type="project" value="UniProtKB-SubCell"/>
</dbReference>
<evidence type="ECO:0000256" key="1">
    <source>
        <dbReference type="ARBA" id="ARBA00022603"/>
    </source>
</evidence>
<feature type="binding site" evidence="5">
    <location>
        <begin position="125"/>
        <end position="130"/>
    </location>
    <ligand>
        <name>S-adenosyl-L-methionine</name>
        <dbReference type="ChEBI" id="CHEBI:59789"/>
    </ligand>
</feature>
<comment type="subcellular location">
    <subcellularLocation>
        <location evidence="5">Cytoplasm</location>
    </subcellularLocation>
</comment>
<dbReference type="NCBIfam" id="NF000986">
    <property type="entry name" value="PRK00103.1-4"/>
    <property type="match status" value="1"/>
</dbReference>
<dbReference type="PANTHER" id="PTHR33603:SF1">
    <property type="entry name" value="RIBOSOMAL RNA LARGE SUBUNIT METHYLTRANSFERASE H"/>
    <property type="match status" value="1"/>
</dbReference>
<dbReference type="InterPro" id="IPR029028">
    <property type="entry name" value="Alpha/beta_knot_MTases"/>
</dbReference>
<evidence type="ECO:0000256" key="5">
    <source>
        <dbReference type="HAMAP-Rule" id="MF_00658"/>
    </source>
</evidence>
<keyword evidence="2 5" id="KW-0808">Transferase</keyword>
<dbReference type="eggNOG" id="COG1576">
    <property type="taxonomic scope" value="Bacteria"/>
</dbReference>
<comment type="subunit">
    <text evidence="5">Homodimer.</text>
</comment>
<evidence type="ECO:0000256" key="4">
    <source>
        <dbReference type="ARBA" id="ARBA00038303"/>
    </source>
</evidence>
<comment type="similarity">
    <text evidence="4 5">Belongs to the RNA methyltransferase RlmH family.</text>
</comment>
<comment type="function">
    <text evidence="5">Specifically methylates the pseudouridine at position 1915 (m3Psi1915) in 23S rRNA.</text>
</comment>
<dbReference type="PIRSF" id="PIRSF004505">
    <property type="entry name" value="MT_bac"/>
    <property type="match status" value="1"/>
</dbReference>
<keyword evidence="1 5" id="KW-0489">Methyltransferase</keyword>
<dbReference type="AlphaFoldDB" id="A0A081C7X0"/>
<dbReference type="InterPro" id="IPR003742">
    <property type="entry name" value="RlmH-like"/>
</dbReference>
<dbReference type="EC" id="2.1.1.177" evidence="5"/>
<dbReference type="Gene3D" id="3.40.1280.10">
    <property type="match status" value="1"/>
</dbReference>
<organism evidence="6">
    <name type="scientific">Vecturithrix granuli</name>
    <dbReference type="NCBI Taxonomy" id="1499967"/>
    <lineage>
        <taxon>Bacteria</taxon>
        <taxon>Candidatus Moduliflexota</taxon>
        <taxon>Candidatus Vecturitrichia</taxon>
        <taxon>Candidatus Vecturitrichales</taxon>
        <taxon>Candidatus Vecturitrichaceae</taxon>
        <taxon>Candidatus Vecturithrix</taxon>
    </lineage>
</organism>
<name>A0A081C7X0_VECG1</name>
<sequence length="158" mass="18475">MTIKFLCVGKITESYLQEAIEDYLKRLRHYTSIEYREIKAEKRKKTENDLQIRQREYERLCQAITPQELVIALDEHGTAYSSLEFSQLLAQYQRRGEVKTVTFVIGGATGFAEEFLRKARAIVSLSCMTFPHQLCRLILVEQVYRAYTILAGEPYHKM</sequence>
<accession>A0A081C7X0</accession>
<dbReference type="PANTHER" id="PTHR33603">
    <property type="entry name" value="METHYLTRANSFERASE"/>
    <property type="match status" value="1"/>
</dbReference>
<evidence type="ECO:0000256" key="2">
    <source>
        <dbReference type="ARBA" id="ARBA00022679"/>
    </source>
</evidence>
<protein>
    <recommendedName>
        <fullName evidence="5">Ribosomal RNA large subunit methyltransferase H</fullName>
        <ecNumber evidence="5">2.1.1.177</ecNumber>
    </recommendedName>
    <alternativeName>
        <fullName evidence="5">23S rRNA (pseudouridine1915-N3)-methyltransferase</fullName>
    </alternativeName>
    <alternativeName>
        <fullName evidence="5">23S rRNA m3Psi1915 methyltransferase</fullName>
    </alternativeName>
    <alternativeName>
        <fullName evidence="5">rRNA (pseudouridine-N3-)-methyltransferase RlmH</fullName>
    </alternativeName>
</protein>
<dbReference type="EMBL" id="DF820474">
    <property type="protein sequence ID" value="GAK60675.1"/>
    <property type="molecule type" value="Genomic_DNA"/>
</dbReference>
<keyword evidence="7" id="KW-1185">Reference proteome</keyword>